<dbReference type="RefSeq" id="WP_157854384.1">
    <property type="nucleotide sequence ID" value="NZ_CP051006.1"/>
</dbReference>
<reference evidence="2 3" key="1">
    <citation type="submission" date="2020-04" db="EMBL/GenBank/DDBJ databases">
        <title>Characterization and engineering of Streptomyces griseofuscus DSM40191 as a potential heterologous host for expression of BGCs.</title>
        <authorList>
            <person name="Gren T."/>
            <person name="Whitford C.M."/>
            <person name="Mohite O.S."/>
            <person name="Joergensen T.S."/>
            <person name="Nielsen J.B."/>
            <person name="Lee S.Y."/>
            <person name="Weber T."/>
        </authorList>
    </citation>
    <scope>NUCLEOTIDE SEQUENCE [LARGE SCALE GENOMIC DNA]</scope>
    <source>
        <strain evidence="2 3">DSM 40191</strain>
    </source>
</reference>
<name>A0A7H1Q3I1_9ACTN</name>
<feature type="region of interest" description="Disordered" evidence="1">
    <location>
        <begin position="115"/>
        <end position="134"/>
    </location>
</feature>
<proteinExistence type="predicted"/>
<dbReference type="Proteomes" id="UP000516422">
    <property type="component" value="Chromosome"/>
</dbReference>
<dbReference type="KEGG" id="sgf:HEP81_04588"/>
<organism evidence="2 3">
    <name type="scientific">Streptomyces griseofuscus</name>
    <dbReference type="NCBI Taxonomy" id="146922"/>
    <lineage>
        <taxon>Bacteria</taxon>
        <taxon>Bacillati</taxon>
        <taxon>Actinomycetota</taxon>
        <taxon>Actinomycetes</taxon>
        <taxon>Kitasatosporales</taxon>
        <taxon>Streptomycetaceae</taxon>
        <taxon>Streptomyces</taxon>
    </lineage>
</organism>
<dbReference type="GeneID" id="91464140"/>
<accession>A0A7H1Q3I1</accession>
<protein>
    <submittedName>
        <fullName evidence="2">Uncharacterized protein</fullName>
    </submittedName>
</protein>
<gene>
    <name evidence="2" type="ORF">HEP81_04588</name>
</gene>
<sequence length="134" mass="14875">MKRSVAAELFDQAAHDPARRQDAMSALFTGLATAAQAAADERRARRVAARAERRNRPEAVAARSAAATKGWGTRRRRAAENAARDGWDDQPRRTGPVCDEMNHNSVGCEVFCELDPDHEEDHDDGYGTTWPRED</sequence>
<feature type="compositionally biased region" description="Low complexity" evidence="1">
    <location>
        <begin position="58"/>
        <end position="67"/>
    </location>
</feature>
<evidence type="ECO:0000256" key="1">
    <source>
        <dbReference type="SAM" id="MobiDB-lite"/>
    </source>
</evidence>
<feature type="compositionally biased region" description="Basic and acidic residues" evidence="1">
    <location>
        <begin position="78"/>
        <end position="92"/>
    </location>
</feature>
<dbReference type="AlphaFoldDB" id="A0A7H1Q3I1"/>
<feature type="region of interest" description="Disordered" evidence="1">
    <location>
        <begin position="50"/>
        <end position="102"/>
    </location>
</feature>
<dbReference type="EMBL" id="CP051006">
    <property type="protein sequence ID" value="QNT94861.1"/>
    <property type="molecule type" value="Genomic_DNA"/>
</dbReference>
<evidence type="ECO:0000313" key="3">
    <source>
        <dbReference type="Proteomes" id="UP000516422"/>
    </source>
</evidence>
<evidence type="ECO:0000313" key="2">
    <source>
        <dbReference type="EMBL" id="QNT94861.1"/>
    </source>
</evidence>